<comment type="cofactor">
    <cofactor evidence="1">
        <name>Zn(2+)</name>
        <dbReference type="ChEBI" id="CHEBI:29105"/>
    </cofactor>
</comment>
<evidence type="ECO:0000256" key="5">
    <source>
        <dbReference type="ARBA" id="ARBA00022723"/>
    </source>
</evidence>
<comment type="subcellular location">
    <subcellularLocation>
        <location evidence="2">Cell membrane</location>
        <topology evidence="2">Single-pass type II membrane protein</topology>
    </subcellularLocation>
</comment>
<feature type="domain" description="Peptidase M13 N-terminal" evidence="12">
    <location>
        <begin position="169"/>
        <end position="556"/>
    </location>
</feature>
<accession>A0A0A9W7T0</accession>
<evidence type="ECO:0000256" key="9">
    <source>
        <dbReference type="SAM" id="MobiDB-lite"/>
    </source>
</evidence>
<organism evidence="14">
    <name type="scientific">Lygus hesperus</name>
    <name type="common">Western plant bug</name>
    <dbReference type="NCBI Taxonomy" id="30085"/>
    <lineage>
        <taxon>Eukaryota</taxon>
        <taxon>Metazoa</taxon>
        <taxon>Ecdysozoa</taxon>
        <taxon>Arthropoda</taxon>
        <taxon>Hexapoda</taxon>
        <taxon>Insecta</taxon>
        <taxon>Pterygota</taxon>
        <taxon>Neoptera</taxon>
        <taxon>Paraneoptera</taxon>
        <taxon>Hemiptera</taxon>
        <taxon>Heteroptera</taxon>
        <taxon>Panheteroptera</taxon>
        <taxon>Cimicomorpha</taxon>
        <taxon>Miridae</taxon>
        <taxon>Mirini</taxon>
        <taxon>Lygus</taxon>
    </lineage>
</organism>
<keyword evidence="10" id="KW-0812">Transmembrane</keyword>
<dbReference type="GO" id="GO:0046872">
    <property type="term" value="F:metal ion binding"/>
    <property type="evidence" value="ECO:0007669"/>
    <property type="project" value="UniProtKB-KW"/>
</dbReference>
<protein>
    <submittedName>
        <fullName evidence="14">Endothelin-converting enzyme 1</fullName>
    </submittedName>
</protein>
<keyword evidence="4" id="KW-0645">Protease</keyword>
<dbReference type="PROSITE" id="PS51885">
    <property type="entry name" value="NEPRILYSIN"/>
    <property type="match status" value="1"/>
</dbReference>
<dbReference type="PANTHER" id="PTHR11733">
    <property type="entry name" value="ZINC METALLOPROTEASE FAMILY M13 NEPRILYSIN-RELATED"/>
    <property type="match status" value="1"/>
</dbReference>
<keyword evidence="6" id="KW-0378">Hydrolase</keyword>
<keyword evidence="7" id="KW-0862">Zinc</keyword>
<evidence type="ECO:0000259" key="12">
    <source>
        <dbReference type="Pfam" id="PF05649"/>
    </source>
</evidence>
<feature type="compositionally biased region" description="Acidic residues" evidence="9">
    <location>
        <begin position="17"/>
        <end position="27"/>
    </location>
</feature>
<reference evidence="14" key="1">
    <citation type="journal article" date="2014" name="PLoS ONE">
        <title>Transcriptome-Based Identification of ABC Transporters in the Western Tarnished Plant Bug Lygus hesperus.</title>
        <authorList>
            <person name="Hull J.J."/>
            <person name="Chaney K."/>
            <person name="Geib S.M."/>
            <person name="Fabrick J.A."/>
            <person name="Brent C.S."/>
            <person name="Walsh D."/>
            <person name="Lavine L.C."/>
        </authorList>
    </citation>
    <scope>NUCLEOTIDE SEQUENCE</scope>
</reference>
<feature type="transmembrane region" description="Helical" evidence="10">
    <location>
        <begin position="111"/>
        <end position="135"/>
    </location>
</feature>
<dbReference type="InterPro" id="IPR042089">
    <property type="entry name" value="Peptidase_M13_dom_2"/>
</dbReference>
<dbReference type="Pfam" id="PF05649">
    <property type="entry name" value="Peptidase_M13_N"/>
    <property type="match status" value="1"/>
</dbReference>
<evidence type="ECO:0000313" key="13">
    <source>
        <dbReference type="EMBL" id="JAG02529.1"/>
    </source>
</evidence>
<evidence type="ECO:0000256" key="1">
    <source>
        <dbReference type="ARBA" id="ARBA00001947"/>
    </source>
</evidence>
<keyword evidence="5" id="KW-0479">Metal-binding</keyword>
<sequence>MDGDYKSKQLPTINSTDETDDATNEDEPCIRPQNNTKRKSMESLNKTRDDPASEPLDVEKNAANAENNSNFNTIKANSSSKPRFKTVKFNPPTSKFEEWASHKTGLSRLGLMLLAFLLFALFALTLAILIMSLIWPSIPHALMFDVCRSRACLIASSEAIAKMNMSVPPCEDLREYSCGHWLASHNVPKDKDIWGMKQHMQFKHRESLRNMINTMPYPVDMENLQWRVKNIYDSCMSVGIVESEEDRPLKKIIQQLGGWHILKDFSVLSWEMSRTLIKLHSKYNVQPFLKIDVVPDAKDPTTVESVIQISPSSLGLPDRTYFYRLSDDKVVKAYKSFLKDIAVHFGATSDAATTFADDMFHFERRIAERYPSRPPDRAPNYRPTLAKLEEIAPSVPLRDILSGMFPDFRLSKKTEVVVTASDHLHNISRLFSSSDRSVMNDYMMLKLAVKYLPYLSKPFRDTLFEFNSKLFGIKEHKPRWEMCVETLQKFVGFGLEAMYESHGLDGDRKRKVVTDMFEHIRQTVRDAVLKSNNLPLHIQEHFLDKLDKLNVQVGLPPSMRHPTYYNDYYRSLTSIKHDFFSNIIYGVNFLAEEKQKRLISPSEEHRWMDVVSDGNLRVAYVPEINKVIVPMALLTSPYFNSHYPPSVLYGGLGSEIGLAILNSITGQGVFHSGDGLLLPTEHPLHTKTHECFIHHVETTPILEALRFTYQAMENSLVNTPHVHQPAMETLEDTQIFFVAYAQNLCTMRTPERQDVDTTTQKTKLDDHFILQTIMRKSKQFANTFSCERKVLKEECDSLI</sequence>
<dbReference type="CDD" id="cd08662">
    <property type="entry name" value="M13"/>
    <property type="match status" value="1"/>
</dbReference>
<dbReference type="InterPro" id="IPR018497">
    <property type="entry name" value="Peptidase_M13_C"/>
</dbReference>
<dbReference type="SUPFAM" id="SSF55486">
    <property type="entry name" value="Metalloproteases ('zincins'), catalytic domain"/>
    <property type="match status" value="1"/>
</dbReference>
<evidence type="ECO:0000256" key="6">
    <source>
        <dbReference type="ARBA" id="ARBA00022801"/>
    </source>
</evidence>
<evidence type="ECO:0000256" key="2">
    <source>
        <dbReference type="ARBA" id="ARBA00004401"/>
    </source>
</evidence>
<evidence type="ECO:0000256" key="3">
    <source>
        <dbReference type="ARBA" id="ARBA00007357"/>
    </source>
</evidence>
<feature type="compositionally biased region" description="Basic and acidic residues" evidence="9">
    <location>
        <begin position="39"/>
        <end position="51"/>
    </location>
</feature>
<dbReference type="InterPro" id="IPR008753">
    <property type="entry name" value="Peptidase_M13_N"/>
</dbReference>
<feature type="domain" description="Peptidase M13 C-terminal" evidence="11">
    <location>
        <begin position="704"/>
        <end position="788"/>
    </location>
</feature>
<evidence type="ECO:0000256" key="8">
    <source>
        <dbReference type="ARBA" id="ARBA00023049"/>
    </source>
</evidence>
<dbReference type="GO" id="GO:0004222">
    <property type="term" value="F:metalloendopeptidase activity"/>
    <property type="evidence" value="ECO:0007669"/>
    <property type="project" value="InterPro"/>
</dbReference>
<name>A0A0A9W7T0_LYGHE</name>
<comment type="similarity">
    <text evidence="3">Belongs to the peptidase M13 family.</text>
</comment>
<evidence type="ECO:0000313" key="14">
    <source>
        <dbReference type="EMBL" id="JAG02533.1"/>
    </source>
</evidence>
<feature type="compositionally biased region" description="Low complexity" evidence="9">
    <location>
        <begin position="61"/>
        <end position="72"/>
    </location>
</feature>
<evidence type="ECO:0000259" key="11">
    <source>
        <dbReference type="Pfam" id="PF01431"/>
    </source>
</evidence>
<gene>
    <name evidence="14" type="primary">ECE1_4</name>
    <name evidence="13" type="synonym">ECE1_3</name>
    <name evidence="13" type="ORF">CM83_77243</name>
    <name evidence="14" type="ORF">CM83_77246</name>
</gene>
<evidence type="ECO:0000256" key="10">
    <source>
        <dbReference type="SAM" id="Phobius"/>
    </source>
</evidence>
<dbReference type="GO" id="GO:0016485">
    <property type="term" value="P:protein processing"/>
    <property type="evidence" value="ECO:0007669"/>
    <property type="project" value="TreeGrafter"/>
</dbReference>
<keyword evidence="10" id="KW-0472">Membrane</keyword>
<dbReference type="PANTHER" id="PTHR11733:SF228">
    <property type="entry name" value="PROTEIN GONE EARLY"/>
    <property type="match status" value="1"/>
</dbReference>
<evidence type="ECO:0000256" key="4">
    <source>
        <dbReference type="ARBA" id="ARBA00022670"/>
    </source>
</evidence>
<dbReference type="EMBL" id="GBHO01041071">
    <property type="protein sequence ID" value="JAG02533.1"/>
    <property type="molecule type" value="Transcribed_RNA"/>
</dbReference>
<dbReference type="EMBL" id="GBHO01041075">
    <property type="protein sequence ID" value="JAG02529.1"/>
    <property type="molecule type" value="Transcribed_RNA"/>
</dbReference>
<reference evidence="14" key="2">
    <citation type="submission" date="2014-07" db="EMBL/GenBank/DDBJ databases">
        <authorList>
            <person name="Hull J."/>
        </authorList>
    </citation>
    <scope>NUCLEOTIDE SEQUENCE</scope>
</reference>
<proteinExistence type="inferred from homology"/>
<dbReference type="GO" id="GO:0005886">
    <property type="term" value="C:plasma membrane"/>
    <property type="evidence" value="ECO:0007669"/>
    <property type="project" value="UniProtKB-SubCell"/>
</dbReference>
<dbReference type="AlphaFoldDB" id="A0A0A9W7T0"/>
<dbReference type="Gene3D" id="1.10.1380.10">
    <property type="entry name" value="Neutral endopeptidase , domain2"/>
    <property type="match status" value="1"/>
</dbReference>
<dbReference type="InterPro" id="IPR024079">
    <property type="entry name" value="MetalloPept_cat_dom_sf"/>
</dbReference>
<feature type="region of interest" description="Disordered" evidence="9">
    <location>
        <begin position="1"/>
        <end position="84"/>
    </location>
</feature>
<keyword evidence="10" id="KW-1133">Transmembrane helix</keyword>
<dbReference type="Pfam" id="PF01431">
    <property type="entry name" value="Peptidase_M13"/>
    <property type="match status" value="1"/>
</dbReference>
<keyword evidence="8" id="KW-0482">Metalloprotease</keyword>
<evidence type="ECO:0000256" key="7">
    <source>
        <dbReference type="ARBA" id="ARBA00022833"/>
    </source>
</evidence>
<dbReference type="Gene3D" id="3.40.390.10">
    <property type="entry name" value="Collagenase (Catalytic Domain)"/>
    <property type="match status" value="1"/>
</dbReference>
<dbReference type="InterPro" id="IPR000718">
    <property type="entry name" value="Peptidase_M13"/>
</dbReference>